<dbReference type="Proteomes" id="UP000289437">
    <property type="component" value="Unassembled WGS sequence"/>
</dbReference>
<feature type="transmembrane region" description="Helical" evidence="6">
    <location>
        <begin position="162"/>
        <end position="183"/>
    </location>
</feature>
<comment type="caution">
    <text evidence="7">The sequence shown here is derived from an EMBL/GenBank/DDBJ whole genome shotgun (WGS) entry which is preliminary data.</text>
</comment>
<dbReference type="EMBL" id="RDSM01000003">
    <property type="protein sequence ID" value="RXH54782.1"/>
    <property type="molecule type" value="Genomic_DNA"/>
</dbReference>
<proteinExistence type="predicted"/>
<gene>
    <name evidence="7" type="ORF">GRAN_3886</name>
</gene>
<accession>A0A4Q0SWH8</accession>
<evidence type="ECO:0000256" key="1">
    <source>
        <dbReference type="ARBA" id="ARBA00004651"/>
    </source>
</evidence>
<dbReference type="InterPro" id="IPR019108">
    <property type="entry name" value="Caa3_assmbl_CtaG-rel"/>
</dbReference>
<dbReference type="GO" id="GO:0005886">
    <property type="term" value="C:plasma membrane"/>
    <property type="evidence" value="ECO:0007669"/>
    <property type="project" value="UniProtKB-SubCell"/>
</dbReference>
<comment type="subcellular location">
    <subcellularLocation>
        <location evidence="1">Cell membrane</location>
        <topology evidence="1">Multi-pass membrane protein</topology>
    </subcellularLocation>
</comment>
<dbReference type="OrthoDB" id="9808789at2"/>
<feature type="transmembrane region" description="Helical" evidence="6">
    <location>
        <begin position="127"/>
        <end position="150"/>
    </location>
</feature>
<keyword evidence="4 6" id="KW-1133">Transmembrane helix</keyword>
<keyword evidence="5 6" id="KW-0472">Membrane</keyword>
<feature type="transmembrane region" description="Helical" evidence="6">
    <location>
        <begin position="195"/>
        <end position="217"/>
    </location>
</feature>
<keyword evidence="8" id="KW-1185">Reference proteome</keyword>
<protein>
    <submittedName>
        <fullName evidence="7">CtaG protein</fullName>
    </submittedName>
</protein>
<evidence type="ECO:0000313" key="8">
    <source>
        <dbReference type="Proteomes" id="UP000289437"/>
    </source>
</evidence>
<feature type="transmembrane region" description="Helical" evidence="6">
    <location>
        <begin position="246"/>
        <end position="268"/>
    </location>
</feature>
<sequence>MSDAAQAIFLSWSPPPWLTLSVALTAIVYLRGWLEIGKTRPQQFDLLRLASFYSGLAVLWLAIASPMDGFADVLLSAHMIEHLLLMSVVPPLLLYGLPVVPLLRGLPVVLRRNLIGPLLRLTFLRRFLHWLTRPVVAWFAMNISFLAWHIPSAYNFALEHENWHAVEHICFLGTSILFWWCIIRPWPSEAKRLNWGILLYLVSADVVNTILSAFLSFCDRPVYSFYLTHPNPFQVEPLEDQVLGAVIMWVLGSLAFLLPAVILALHLVRGDRSNRA</sequence>
<dbReference type="AlphaFoldDB" id="A0A4Q0SWH8"/>
<evidence type="ECO:0000256" key="5">
    <source>
        <dbReference type="ARBA" id="ARBA00023136"/>
    </source>
</evidence>
<evidence type="ECO:0000256" key="6">
    <source>
        <dbReference type="SAM" id="Phobius"/>
    </source>
</evidence>
<evidence type="ECO:0000256" key="2">
    <source>
        <dbReference type="ARBA" id="ARBA00022475"/>
    </source>
</evidence>
<evidence type="ECO:0000313" key="7">
    <source>
        <dbReference type="EMBL" id="RXH54782.1"/>
    </source>
</evidence>
<feature type="transmembrane region" description="Helical" evidence="6">
    <location>
        <begin position="17"/>
        <end position="34"/>
    </location>
</feature>
<reference evidence="7 8" key="1">
    <citation type="submission" date="2018-11" db="EMBL/GenBank/DDBJ databases">
        <authorList>
            <person name="Mardanov A.V."/>
            <person name="Ravin N.V."/>
            <person name="Dedysh S.N."/>
        </authorList>
    </citation>
    <scope>NUCLEOTIDE SEQUENCE [LARGE SCALE GENOMIC DNA]</scope>
    <source>
        <strain evidence="7 8">AF10</strain>
    </source>
</reference>
<dbReference type="Pfam" id="PF09678">
    <property type="entry name" value="Caa3_CtaG"/>
    <property type="match status" value="1"/>
</dbReference>
<keyword evidence="2" id="KW-1003">Cell membrane</keyword>
<name>A0A4Q0SWH8_9BACT</name>
<evidence type="ECO:0000256" key="3">
    <source>
        <dbReference type="ARBA" id="ARBA00022692"/>
    </source>
</evidence>
<keyword evidence="3 6" id="KW-0812">Transmembrane</keyword>
<feature type="transmembrane region" description="Helical" evidence="6">
    <location>
        <begin position="46"/>
        <end position="63"/>
    </location>
</feature>
<feature type="transmembrane region" description="Helical" evidence="6">
    <location>
        <begin position="83"/>
        <end position="106"/>
    </location>
</feature>
<dbReference type="RefSeq" id="WP_128914519.1">
    <property type="nucleotide sequence ID" value="NZ_RDSM01000003.1"/>
</dbReference>
<organism evidence="7 8">
    <name type="scientific">Granulicella sibirica</name>
    <dbReference type="NCBI Taxonomy" id="2479048"/>
    <lineage>
        <taxon>Bacteria</taxon>
        <taxon>Pseudomonadati</taxon>
        <taxon>Acidobacteriota</taxon>
        <taxon>Terriglobia</taxon>
        <taxon>Terriglobales</taxon>
        <taxon>Acidobacteriaceae</taxon>
        <taxon>Granulicella</taxon>
    </lineage>
</organism>
<reference evidence="8" key="2">
    <citation type="submission" date="2019-02" db="EMBL/GenBank/DDBJ databases">
        <title>Granulicella sibirica sp. nov., a psychrotolerant acidobacterium isolated from an organic soil layer in forested tundra, West Siberia.</title>
        <authorList>
            <person name="Oshkin I.Y."/>
            <person name="Kulichevskaya I.S."/>
            <person name="Rijpstra W.I.C."/>
            <person name="Sinninghe Damste J.S."/>
            <person name="Rakitin A.L."/>
            <person name="Ravin N.V."/>
            <person name="Dedysh S.N."/>
        </authorList>
    </citation>
    <scope>NUCLEOTIDE SEQUENCE [LARGE SCALE GENOMIC DNA]</scope>
    <source>
        <strain evidence="8">AF10</strain>
    </source>
</reference>
<evidence type="ECO:0000256" key="4">
    <source>
        <dbReference type="ARBA" id="ARBA00022989"/>
    </source>
</evidence>